<gene>
    <name evidence="1" type="ORF">EZS28_052320</name>
</gene>
<proteinExistence type="predicted"/>
<reference evidence="1 2" key="1">
    <citation type="submission" date="2019-03" db="EMBL/GenBank/DDBJ databases">
        <title>Single cell metagenomics reveals metabolic interactions within the superorganism composed of flagellate Streblomastix strix and complex community of Bacteroidetes bacteria on its surface.</title>
        <authorList>
            <person name="Treitli S.C."/>
            <person name="Kolisko M."/>
            <person name="Husnik F."/>
            <person name="Keeling P."/>
            <person name="Hampl V."/>
        </authorList>
    </citation>
    <scope>NUCLEOTIDE SEQUENCE [LARGE SCALE GENOMIC DNA]</scope>
    <source>
        <strain evidence="1">ST1C</strain>
    </source>
</reference>
<dbReference type="AlphaFoldDB" id="A0A5J4SAX3"/>
<evidence type="ECO:0000313" key="1">
    <source>
        <dbReference type="EMBL" id="KAA6343304.1"/>
    </source>
</evidence>
<name>A0A5J4SAX3_9EUKA</name>
<dbReference type="Proteomes" id="UP000324800">
    <property type="component" value="Unassembled WGS sequence"/>
</dbReference>
<dbReference type="EMBL" id="SNRW01040528">
    <property type="protein sequence ID" value="KAA6343304.1"/>
    <property type="molecule type" value="Genomic_DNA"/>
</dbReference>
<sequence length="145" mass="16061">MQTISEALEIPETLDLIIKILDNNHTESVSLTQFHILRAILSGLHGTEQLPRKTKWFSTDNSTAFTIQGQYLLGFISFENFIFTTTVESTGWVGAIGIFSSDIFVDLISCQFEGLATKNFVLVDTTEICSIQGCDFATDSIVDDP</sequence>
<protein>
    <submittedName>
        <fullName evidence="1">Uncharacterized protein</fullName>
    </submittedName>
</protein>
<organism evidence="1 2">
    <name type="scientific">Streblomastix strix</name>
    <dbReference type="NCBI Taxonomy" id="222440"/>
    <lineage>
        <taxon>Eukaryota</taxon>
        <taxon>Metamonada</taxon>
        <taxon>Preaxostyla</taxon>
        <taxon>Oxymonadida</taxon>
        <taxon>Streblomastigidae</taxon>
        <taxon>Streblomastix</taxon>
    </lineage>
</organism>
<evidence type="ECO:0000313" key="2">
    <source>
        <dbReference type="Proteomes" id="UP000324800"/>
    </source>
</evidence>
<feature type="non-terminal residue" evidence="1">
    <location>
        <position position="145"/>
    </location>
</feature>
<accession>A0A5J4SAX3</accession>
<comment type="caution">
    <text evidence="1">The sequence shown here is derived from an EMBL/GenBank/DDBJ whole genome shotgun (WGS) entry which is preliminary data.</text>
</comment>